<dbReference type="AlphaFoldDB" id="A0A317YBS4"/>
<dbReference type="Proteomes" id="UP000251960">
    <property type="component" value="Chromosome 1"/>
</dbReference>
<protein>
    <submittedName>
        <fullName evidence="2">Uncharacterized protein</fullName>
    </submittedName>
</protein>
<feature type="transmembrane region" description="Helical" evidence="1">
    <location>
        <begin position="12"/>
        <end position="34"/>
    </location>
</feature>
<proteinExistence type="predicted"/>
<comment type="caution">
    <text evidence="2">The sequence shown here is derived from an EMBL/GenBank/DDBJ whole genome shotgun (WGS) entry which is preliminary data.</text>
</comment>
<sequence length="91" mass="10957">MKCVFFLWNLDLLLWWPWSPFQTSLILLTSYYNLLWVTNSNNLKDYFFTFLLVSSSGRMVDPYFITLMLWSDNTLCLRTKSIVHILSLLRH</sequence>
<keyword evidence="1" id="KW-0812">Transmembrane</keyword>
<evidence type="ECO:0000313" key="2">
    <source>
        <dbReference type="EMBL" id="PWZ55182.1"/>
    </source>
</evidence>
<name>A0A317YBS4_MAIZE</name>
<gene>
    <name evidence="2" type="ORF">Zm00014a_027147</name>
</gene>
<evidence type="ECO:0000256" key="1">
    <source>
        <dbReference type="SAM" id="Phobius"/>
    </source>
</evidence>
<dbReference type="EMBL" id="NCVQ01000001">
    <property type="protein sequence ID" value="PWZ55182.1"/>
    <property type="molecule type" value="Genomic_DNA"/>
</dbReference>
<keyword evidence="1" id="KW-0472">Membrane</keyword>
<reference evidence="2" key="1">
    <citation type="journal article" date="2018" name="Nat. Genet.">
        <title>Extensive intraspecific gene order and gene structural variations between Mo17 and other maize genomes.</title>
        <authorList>
            <person name="Sun S."/>
            <person name="Zhou Y."/>
            <person name="Chen J."/>
            <person name="Shi J."/>
            <person name="Zhao H."/>
            <person name="Zhao H."/>
            <person name="Song W."/>
            <person name="Zhang M."/>
            <person name="Cui Y."/>
            <person name="Dong X."/>
            <person name="Liu H."/>
            <person name="Ma X."/>
            <person name="Jiao Y."/>
            <person name="Wang B."/>
            <person name="Wei X."/>
            <person name="Stein J.C."/>
            <person name="Glaubitz J.C."/>
            <person name="Lu F."/>
            <person name="Yu G."/>
            <person name="Liang C."/>
            <person name="Fengler K."/>
            <person name="Li B."/>
            <person name="Rafalski A."/>
            <person name="Schnable P.S."/>
            <person name="Ware D.H."/>
            <person name="Buckler E.S."/>
            <person name="Lai J."/>
        </authorList>
    </citation>
    <scope>NUCLEOTIDE SEQUENCE [LARGE SCALE GENOMIC DNA]</scope>
    <source>
        <tissue evidence="2">Seedling</tissue>
    </source>
</reference>
<keyword evidence="1" id="KW-1133">Transmembrane helix</keyword>
<organism evidence="2">
    <name type="scientific">Zea mays</name>
    <name type="common">Maize</name>
    <dbReference type="NCBI Taxonomy" id="4577"/>
    <lineage>
        <taxon>Eukaryota</taxon>
        <taxon>Viridiplantae</taxon>
        <taxon>Streptophyta</taxon>
        <taxon>Embryophyta</taxon>
        <taxon>Tracheophyta</taxon>
        <taxon>Spermatophyta</taxon>
        <taxon>Magnoliopsida</taxon>
        <taxon>Liliopsida</taxon>
        <taxon>Poales</taxon>
        <taxon>Poaceae</taxon>
        <taxon>PACMAD clade</taxon>
        <taxon>Panicoideae</taxon>
        <taxon>Andropogonodae</taxon>
        <taxon>Andropogoneae</taxon>
        <taxon>Tripsacinae</taxon>
        <taxon>Zea</taxon>
    </lineage>
</organism>
<accession>A0A317YBS4</accession>